<evidence type="ECO:0000313" key="2">
    <source>
        <dbReference type="Proteomes" id="UP000252558"/>
    </source>
</evidence>
<dbReference type="AlphaFoldDB" id="A0A368N853"/>
<comment type="caution">
    <text evidence="1">The sequence shown here is derived from an EMBL/GenBank/DDBJ whole genome shotgun (WGS) entry which is preliminary data.</text>
</comment>
<reference evidence="1 2" key="1">
    <citation type="submission" date="2018-07" db="EMBL/GenBank/DDBJ databases">
        <title>Corallincola holothuriorum sp. nov., a new facultative anaerobe isolated from sea cucumber Apostichopus japonicus.</title>
        <authorList>
            <person name="Xia H."/>
        </authorList>
    </citation>
    <scope>NUCLEOTIDE SEQUENCE [LARGE SCALE GENOMIC DNA]</scope>
    <source>
        <strain evidence="1 2">C4</strain>
    </source>
</reference>
<dbReference type="Proteomes" id="UP000252558">
    <property type="component" value="Unassembled WGS sequence"/>
</dbReference>
<evidence type="ECO:0000313" key="1">
    <source>
        <dbReference type="EMBL" id="RCU45735.1"/>
    </source>
</evidence>
<proteinExistence type="predicted"/>
<protein>
    <submittedName>
        <fullName evidence="1">Uncharacterized protein</fullName>
    </submittedName>
</protein>
<sequence length="60" mass="7077">MIFFDDQRSFRGDRIRSKSCPQKDQNKNQPQLVYPQAIWLDSEPRTRVCCATANVAQVYR</sequence>
<name>A0A368N853_9GAMM</name>
<accession>A0A368N853</accession>
<dbReference type="EMBL" id="QPID01000009">
    <property type="protein sequence ID" value="RCU45735.1"/>
    <property type="molecule type" value="Genomic_DNA"/>
</dbReference>
<organism evidence="1 2">
    <name type="scientific">Corallincola holothuriorum</name>
    <dbReference type="NCBI Taxonomy" id="2282215"/>
    <lineage>
        <taxon>Bacteria</taxon>
        <taxon>Pseudomonadati</taxon>
        <taxon>Pseudomonadota</taxon>
        <taxon>Gammaproteobacteria</taxon>
        <taxon>Alteromonadales</taxon>
        <taxon>Psychromonadaceae</taxon>
        <taxon>Corallincola</taxon>
    </lineage>
</organism>
<keyword evidence="2" id="KW-1185">Reference proteome</keyword>
<gene>
    <name evidence="1" type="ORF">DU002_14855</name>
</gene>